<keyword evidence="3" id="KW-1185">Reference proteome</keyword>
<evidence type="ECO:0000313" key="3">
    <source>
        <dbReference type="Proteomes" id="UP000076154"/>
    </source>
</evidence>
<name>A0A369JWI0_HYPMA</name>
<dbReference type="OrthoDB" id="2638860at2759"/>
<dbReference type="Proteomes" id="UP000076154">
    <property type="component" value="Unassembled WGS sequence"/>
</dbReference>
<feature type="transmembrane region" description="Helical" evidence="1">
    <location>
        <begin position="193"/>
        <end position="213"/>
    </location>
</feature>
<comment type="caution">
    <text evidence="2">The sequence shown here is derived from an EMBL/GenBank/DDBJ whole genome shotgun (WGS) entry which is preliminary data.</text>
</comment>
<evidence type="ECO:0000256" key="1">
    <source>
        <dbReference type="SAM" id="Phobius"/>
    </source>
</evidence>
<dbReference type="AlphaFoldDB" id="A0A369JWI0"/>
<dbReference type="EMBL" id="LUEZ02000048">
    <property type="protein sequence ID" value="RDB23066.1"/>
    <property type="molecule type" value="Genomic_DNA"/>
</dbReference>
<keyword evidence="1" id="KW-1133">Transmembrane helix</keyword>
<proteinExistence type="predicted"/>
<dbReference type="STRING" id="39966.A0A369JWI0"/>
<evidence type="ECO:0000313" key="2">
    <source>
        <dbReference type="EMBL" id="RDB23066.1"/>
    </source>
</evidence>
<keyword evidence="1" id="KW-0472">Membrane</keyword>
<feature type="transmembrane region" description="Helical" evidence="1">
    <location>
        <begin position="219"/>
        <end position="239"/>
    </location>
</feature>
<protein>
    <submittedName>
        <fullName evidence="2">Uncharacterized protein</fullName>
    </submittedName>
</protein>
<organism evidence="2 3">
    <name type="scientific">Hypsizygus marmoreus</name>
    <name type="common">White beech mushroom</name>
    <name type="synonym">Agaricus marmoreus</name>
    <dbReference type="NCBI Taxonomy" id="39966"/>
    <lineage>
        <taxon>Eukaryota</taxon>
        <taxon>Fungi</taxon>
        <taxon>Dikarya</taxon>
        <taxon>Basidiomycota</taxon>
        <taxon>Agaricomycotina</taxon>
        <taxon>Agaricomycetes</taxon>
        <taxon>Agaricomycetidae</taxon>
        <taxon>Agaricales</taxon>
        <taxon>Tricholomatineae</taxon>
        <taxon>Lyophyllaceae</taxon>
        <taxon>Hypsizygus</taxon>
    </lineage>
</organism>
<dbReference type="InParanoid" id="A0A369JWI0"/>
<sequence length="286" mass="32051">MFPEPLLLGYWALSFDCITVSRDQVRCSVGASLHAVTIISNFAFSSCRALFWLKGTIAIVIISSIDSVLALRVWILYDRNRRLLLFLVPLIITEMTSMLLIDQFLVPTSEAFEHIGYLDMLISSPSSHTHSQNRPILPGCQSKTYSRLSVFFAVPPLIVSFAMFVMTIYRCITTLRTGIASRMPITSLFLRDGVFWFVAVLIAVGGIIISWFVGRPTLLDLMSSPTIVVFSVIASHTLLNMKRLLRANTAVDVLGDEYDLQHFHPASDVFRALDQLSGDIELQHPH</sequence>
<feature type="transmembrane region" description="Helical" evidence="1">
    <location>
        <begin position="51"/>
        <end position="71"/>
    </location>
</feature>
<gene>
    <name evidence="2" type="ORF">Hypma_009733</name>
</gene>
<keyword evidence="1" id="KW-0812">Transmembrane</keyword>
<feature type="transmembrane region" description="Helical" evidence="1">
    <location>
        <begin position="150"/>
        <end position="172"/>
    </location>
</feature>
<accession>A0A369JWI0</accession>
<feature type="transmembrane region" description="Helical" evidence="1">
    <location>
        <begin position="83"/>
        <end position="101"/>
    </location>
</feature>
<reference evidence="2" key="1">
    <citation type="submission" date="2018-04" db="EMBL/GenBank/DDBJ databases">
        <title>Whole genome sequencing of Hypsizygus marmoreus.</title>
        <authorList>
            <person name="Choi I.-G."/>
            <person name="Min B."/>
            <person name="Kim J.-G."/>
            <person name="Kim S."/>
            <person name="Oh Y.-L."/>
            <person name="Kong W.-S."/>
            <person name="Park H."/>
            <person name="Jeong J."/>
            <person name="Song E.-S."/>
        </authorList>
    </citation>
    <scope>NUCLEOTIDE SEQUENCE [LARGE SCALE GENOMIC DNA]</scope>
    <source>
        <strain evidence="2">51987-8</strain>
    </source>
</reference>